<dbReference type="SUPFAM" id="SSF117074">
    <property type="entry name" value="Hypothetical protein PA1324"/>
    <property type="match status" value="1"/>
</dbReference>
<evidence type="ECO:0000259" key="4">
    <source>
        <dbReference type="Pfam" id="PF13360"/>
    </source>
</evidence>
<dbReference type="InterPro" id="IPR013783">
    <property type="entry name" value="Ig-like_fold"/>
</dbReference>
<feature type="transmembrane region" description="Helical" evidence="2">
    <location>
        <begin position="150"/>
        <end position="171"/>
    </location>
</feature>
<gene>
    <name evidence="6" type="ORF">SAMN04488563_6138</name>
</gene>
<feature type="domain" description="Pyrrolo-quinoline quinone repeat" evidence="4">
    <location>
        <begin position="825"/>
        <end position="927"/>
    </location>
</feature>
<evidence type="ECO:0000256" key="2">
    <source>
        <dbReference type="SAM" id="Phobius"/>
    </source>
</evidence>
<dbReference type="STRING" id="419479.SAMN04488563_6138"/>
<dbReference type="InterPro" id="IPR015943">
    <property type="entry name" value="WD40/YVTN_repeat-like_dom_sf"/>
</dbReference>
<dbReference type="Gene3D" id="2.40.10.480">
    <property type="match status" value="1"/>
</dbReference>
<sequence length="1214" mass="126081">MRFAAFVAGVVAVLLGVSAVPASAHLTPEHADLVVTTSGDSTTGRLVVHRDVVAPDLAGAWVSERLGAACPATGRGVAGDEGGIPDGVVVELAWDCRLDSVDLTTLIDAAGLAQLTVEFDGAFDLASAQRPIVDASGAHEPSWFAGLAPVAVPVLAALAAAGAVIAVVVLVRRRGGRTRIAVGLGLVAALAVPGVAAAAPGDSLSLVTANPVVGQPLQFRYATATPSATNWVGIYAPGEVPGQIASRTWAYTPAAEGTVTLGSGALEAGTWTAHFLANDGYAPLTDPITFTLAGTGPGETIVVEGSVFVDADGDGVRDSGEAGLPGVSVTDGAVWTTSGADGGYELEIDGGRRETDLVSVVSPDGYTPALREDYVPRYFAPVPAGSGPRTGVDFPLVPDANAANPTETWLMVSDTEVGNRDDAEARRALPTWTGQVEAMSEVEGATMAITTGDLTVTDYAAEPRRQGGYDILRAGLTAGELGLPFYPVIGNHDVGGTATSTGYGGSLEYWRRNLGPEWYSFDRNGRHIVVLEDNYDARGLAPQLDWLREDLRRHADGKQVLVFAHRSLFTRWGPGAGMQPIVDELARYDVRMFAAGHNQQAEFRRGAFDRSVEVNNMGTYGIDGARPDYKVLDFSAITDDPATPRDEDTGYVTGIHRQFDVDDDVALVSPAEGSVHAARTAIPVEIYAEDDGRTPATAALTIRSAAGAVVWSDASLSFGGAVGRSGIENCYRAPGARKAEPCPERRVSWTRARASTGVLPPGDYTASLDVVDTAGTAWPTVTTSFQVASGRFPRPAIGQDWARQGGSEQGASASSDDPGAELDLRWTANTGEQLHLNGAAIVDGSVYVASQAFDSPYSMVLSYDLATGRERWRTYLDGDAESFPTVHDGKVYLTTGNARVYALSAADGAVEWEAIDAEEPQPNGTVRRYGRAGGPVSVFDLPSEDRAVAVYQEYSGVRCRDASTGERLPGGFGAPVGWGEFHSAAVREPGSSTAWLHSGSSQSLIAMDLTTCRQLSTVDTGGDLFSQSSPAFTSPAGGAAPQLVTSTWTGVRGHDPAAGGAVRWHAALGTGAACEPGPPPVTSPAVWGSTAYVASQDGVVRAYDTTSASAATPLWETPLGYLPGESPMDDAWRVAAGCAAAGAGSPAMHALVTETVVYAGTWDGRLVVLDRASGEVVAEHDLGGGVASALSVSGEWVLALSDDGTVHAFAAQPA</sequence>
<dbReference type="SUPFAM" id="SSF56300">
    <property type="entry name" value="Metallo-dependent phosphatases"/>
    <property type="match status" value="1"/>
</dbReference>
<dbReference type="InterPro" id="IPR051918">
    <property type="entry name" value="STPP_CPPED1"/>
</dbReference>
<dbReference type="Pfam" id="PF16371">
    <property type="entry name" value="MetallophosN"/>
    <property type="match status" value="1"/>
</dbReference>
<feature type="chain" id="PRO_5009279357" evidence="3">
    <location>
        <begin position="25"/>
        <end position="1214"/>
    </location>
</feature>
<feature type="signal peptide" evidence="3">
    <location>
        <begin position="1"/>
        <end position="24"/>
    </location>
</feature>
<keyword evidence="2" id="KW-1133">Transmembrane helix</keyword>
<feature type="compositionally biased region" description="Low complexity" evidence="1">
    <location>
        <begin position="804"/>
        <end position="815"/>
    </location>
</feature>
<dbReference type="AlphaFoldDB" id="A0A1H2LH49"/>
<protein>
    <submittedName>
        <fullName evidence="6">PQQ-like domain-containing protein</fullName>
    </submittedName>
</protein>
<accession>A0A1H2LH49</accession>
<dbReference type="Proteomes" id="UP000182977">
    <property type="component" value="Chromosome I"/>
</dbReference>
<name>A0A1H2LH49_9ACTN</name>
<keyword evidence="7" id="KW-1185">Reference proteome</keyword>
<dbReference type="EMBL" id="LT629791">
    <property type="protein sequence ID" value="SDU80239.1"/>
    <property type="molecule type" value="Genomic_DNA"/>
</dbReference>
<keyword evidence="3" id="KW-0732">Signal</keyword>
<feature type="region of interest" description="Disordered" evidence="1">
    <location>
        <begin position="796"/>
        <end position="822"/>
    </location>
</feature>
<evidence type="ECO:0000313" key="6">
    <source>
        <dbReference type="EMBL" id="SDU80239.1"/>
    </source>
</evidence>
<dbReference type="SMART" id="SM00564">
    <property type="entry name" value="PQQ"/>
    <property type="match status" value="4"/>
</dbReference>
<dbReference type="Gene3D" id="2.130.10.10">
    <property type="entry name" value="YVTN repeat-like/Quinoprotein amine dehydrogenase"/>
    <property type="match status" value="2"/>
</dbReference>
<evidence type="ECO:0000256" key="1">
    <source>
        <dbReference type="SAM" id="MobiDB-lite"/>
    </source>
</evidence>
<evidence type="ECO:0000313" key="7">
    <source>
        <dbReference type="Proteomes" id="UP000182977"/>
    </source>
</evidence>
<evidence type="ECO:0000256" key="3">
    <source>
        <dbReference type="SAM" id="SignalP"/>
    </source>
</evidence>
<dbReference type="Pfam" id="PF13360">
    <property type="entry name" value="PQQ_2"/>
    <property type="match status" value="2"/>
</dbReference>
<dbReference type="InterPro" id="IPR018391">
    <property type="entry name" value="PQQ_b-propeller_rpt"/>
</dbReference>
<feature type="transmembrane region" description="Helical" evidence="2">
    <location>
        <begin position="180"/>
        <end position="199"/>
    </location>
</feature>
<feature type="domain" description="Pyrrolo-quinoline quinone repeat" evidence="4">
    <location>
        <begin position="1131"/>
        <end position="1211"/>
    </location>
</feature>
<dbReference type="InterPro" id="IPR002372">
    <property type="entry name" value="PQQ_rpt_dom"/>
</dbReference>
<feature type="domain" description="Calcineurin-like phosphoesterase N-terminal" evidence="5">
    <location>
        <begin position="319"/>
        <end position="386"/>
    </location>
</feature>
<dbReference type="GO" id="GO:0005975">
    <property type="term" value="P:carbohydrate metabolic process"/>
    <property type="evidence" value="ECO:0007669"/>
    <property type="project" value="UniProtKB-ARBA"/>
</dbReference>
<dbReference type="InterPro" id="IPR011047">
    <property type="entry name" value="Quinoprotein_ADH-like_sf"/>
</dbReference>
<dbReference type="InterPro" id="IPR032285">
    <property type="entry name" value="Metallophos_N"/>
</dbReference>
<reference evidence="7" key="1">
    <citation type="submission" date="2016-10" db="EMBL/GenBank/DDBJ databases">
        <authorList>
            <person name="Varghese N."/>
            <person name="Submissions S."/>
        </authorList>
    </citation>
    <scope>NUCLEOTIDE SEQUENCE [LARGE SCALE GENOMIC DNA]</scope>
    <source>
        <strain evidence="7">DSM 45079</strain>
    </source>
</reference>
<dbReference type="Gene3D" id="2.60.40.10">
    <property type="entry name" value="Immunoglobulins"/>
    <property type="match status" value="1"/>
</dbReference>
<organism evidence="6 7">
    <name type="scientific">Jiangella alkaliphila</name>
    <dbReference type="NCBI Taxonomy" id="419479"/>
    <lineage>
        <taxon>Bacteria</taxon>
        <taxon>Bacillati</taxon>
        <taxon>Actinomycetota</taxon>
        <taxon>Actinomycetes</taxon>
        <taxon>Jiangellales</taxon>
        <taxon>Jiangellaceae</taxon>
        <taxon>Jiangella</taxon>
    </lineage>
</organism>
<dbReference type="SUPFAM" id="SSF50998">
    <property type="entry name" value="Quinoprotein alcohol dehydrogenase-like"/>
    <property type="match status" value="1"/>
</dbReference>
<dbReference type="PANTHER" id="PTHR43143:SF1">
    <property type="entry name" value="SERINE_THREONINE-PROTEIN PHOSPHATASE CPPED1"/>
    <property type="match status" value="1"/>
</dbReference>
<keyword evidence="2" id="KW-0812">Transmembrane</keyword>
<proteinExistence type="predicted"/>
<dbReference type="PANTHER" id="PTHR43143">
    <property type="entry name" value="METALLOPHOSPHOESTERASE, CALCINEURIN SUPERFAMILY"/>
    <property type="match status" value="1"/>
</dbReference>
<dbReference type="Gene3D" id="3.60.21.10">
    <property type="match status" value="1"/>
</dbReference>
<evidence type="ECO:0000259" key="5">
    <source>
        <dbReference type="Pfam" id="PF16371"/>
    </source>
</evidence>
<dbReference type="InterPro" id="IPR029052">
    <property type="entry name" value="Metallo-depent_PP-like"/>
</dbReference>
<keyword evidence="2" id="KW-0472">Membrane</keyword>